<evidence type="ECO:0000256" key="6">
    <source>
        <dbReference type="SAM" id="MobiDB-lite"/>
    </source>
</evidence>
<evidence type="ECO:0000256" key="5">
    <source>
        <dbReference type="ARBA" id="ARBA00023242"/>
    </source>
</evidence>
<sequence>MSRKLTPTPAGSPSKRSTKLTPTPAGSPSKMSRKLTPTPAGSPSKRSDDKVTQRMADVSRKRSIRSGPVLVEKIEKKTNEKVVFSRRRQGLMKKMYELVTMCNCNALLLIERQQRHKVTRFYGGTETLIKTYEGEGLKREIGQQHLLVDHYADTVIAKSPSKIPEFAKRAVLEKPTPESVEKAKQPIVIASSAPASSTHKKKIVKRQLVKKTPLSTTLTNKPRRRKIEWPKNDESSDVTDRSSVSDSESQAKMSKEKTGTKTKLNETSDLVDVDVNACAKCLKKYSKRGAWYQCKKCPRWQCAACSKNRRSICRYCK</sequence>
<feature type="domain" description="MADS-box" evidence="7">
    <location>
        <begin position="64"/>
        <end position="110"/>
    </location>
</feature>
<keyword evidence="4" id="KW-0804">Transcription</keyword>
<keyword evidence="8" id="KW-1185">Reference proteome</keyword>
<dbReference type="SUPFAM" id="SSF55455">
    <property type="entry name" value="SRF-like"/>
    <property type="match status" value="1"/>
</dbReference>
<dbReference type="PANTHER" id="PTHR11945">
    <property type="entry name" value="MADS BOX PROTEIN"/>
    <property type="match status" value="1"/>
</dbReference>
<evidence type="ECO:0000313" key="8">
    <source>
        <dbReference type="Proteomes" id="UP000695022"/>
    </source>
</evidence>
<dbReference type="RefSeq" id="XP_014675295.1">
    <property type="nucleotide sequence ID" value="XM_014819809.1"/>
</dbReference>
<proteinExistence type="predicted"/>
<dbReference type="InterPro" id="IPR011011">
    <property type="entry name" value="Znf_FYVE_PHD"/>
</dbReference>
<gene>
    <name evidence="9" type="primary">LOC106815358</name>
</gene>
<dbReference type="SMART" id="SM00432">
    <property type="entry name" value="MADS"/>
    <property type="match status" value="1"/>
</dbReference>
<feature type="region of interest" description="Disordered" evidence="6">
    <location>
        <begin position="211"/>
        <end position="261"/>
    </location>
</feature>
<feature type="compositionally biased region" description="Polar residues" evidence="6">
    <location>
        <begin position="9"/>
        <end position="30"/>
    </location>
</feature>
<comment type="subcellular location">
    <subcellularLocation>
        <location evidence="1">Nucleus</location>
    </subcellularLocation>
</comment>
<dbReference type="PRINTS" id="PR00404">
    <property type="entry name" value="MADSDOMAIN"/>
</dbReference>
<name>A0ABM1ESX4_PRICU</name>
<dbReference type="Gene3D" id="3.40.1810.10">
    <property type="entry name" value="Transcription factor, MADS-box"/>
    <property type="match status" value="1"/>
</dbReference>
<reference evidence="9" key="1">
    <citation type="submission" date="2025-08" db="UniProtKB">
        <authorList>
            <consortium name="RefSeq"/>
        </authorList>
    </citation>
    <scope>IDENTIFICATION</scope>
</reference>
<evidence type="ECO:0000259" key="7">
    <source>
        <dbReference type="PROSITE" id="PS50066"/>
    </source>
</evidence>
<dbReference type="InterPro" id="IPR002100">
    <property type="entry name" value="TF_MADSbox"/>
</dbReference>
<feature type="region of interest" description="Disordered" evidence="6">
    <location>
        <begin position="1"/>
        <end position="64"/>
    </location>
</feature>
<organism evidence="8 9">
    <name type="scientific">Priapulus caudatus</name>
    <name type="common">Priapulid worm</name>
    <dbReference type="NCBI Taxonomy" id="37621"/>
    <lineage>
        <taxon>Eukaryota</taxon>
        <taxon>Metazoa</taxon>
        <taxon>Ecdysozoa</taxon>
        <taxon>Scalidophora</taxon>
        <taxon>Priapulida</taxon>
        <taxon>Priapulimorpha</taxon>
        <taxon>Priapulimorphida</taxon>
        <taxon>Priapulidae</taxon>
        <taxon>Priapulus</taxon>
    </lineage>
</organism>
<feature type="compositionally biased region" description="Basic and acidic residues" evidence="6">
    <location>
        <begin position="227"/>
        <end position="240"/>
    </location>
</feature>
<feature type="compositionally biased region" description="Basic and acidic residues" evidence="6">
    <location>
        <begin position="45"/>
        <end position="60"/>
    </location>
</feature>
<dbReference type="InterPro" id="IPR036879">
    <property type="entry name" value="TF_MADSbox_sf"/>
</dbReference>
<evidence type="ECO:0000256" key="2">
    <source>
        <dbReference type="ARBA" id="ARBA00023015"/>
    </source>
</evidence>
<evidence type="ECO:0000256" key="1">
    <source>
        <dbReference type="ARBA" id="ARBA00004123"/>
    </source>
</evidence>
<protein>
    <submittedName>
        <fullName evidence="9">Agamous-like MADS-box protein AGL3</fullName>
    </submittedName>
</protein>
<dbReference type="GeneID" id="106815358"/>
<dbReference type="SUPFAM" id="SSF57903">
    <property type="entry name" value="FYVE/PHD zinc finger"/>
    <property type="match status" value="1"/>
</dbReference>
<evidence type="ECO:0000256" key="4">
    <source>
        <dbReference type="ARBA" id="ARBA00023163"/>
    </source>
</evidence>
<keyword evidence="3" id="KW-0238">DNA-binding</keyword>
<evidence type="ECO:0000313" key="9">
    <source>
        <dbReference type="RefSeq" id="XP_014675295.1"/>
    </source>
</evidence>
<dbReference type="PANTHER" id="PTHR11945:SF534">
    <property type="entry name" value="MYOCYTE-SPECIFIC ENHANCER FACTOR 2"/>
    <property type="match status" value="1"/>
</dbReference>
<accession>A0ABM1ESX4</accession>
<keyword evidence="2" id="KW-0805">Transcription regulation</keyword>
<evidence type="ECO:0000256" key="3">
    <source>
        <dbReference type="ARBA" id="ARBA00023125"/>
    </source>
</evidence>
<dbReference type="PROSITE" id="PS50066">
    <property type="entry name" value="MADS_BOX_2"/>
    <property type="match status" value="1"/>
</dbReference>
<dbReference type="Proteomes" id="UP000695022">
    <property type="component" value="Unplaced"/>
</dbReference>
<keyword evidence="5" id="KW-0539">Nucleus</keyword>
<dbReference type="Pfam" id="PF00319">
    <property type="entry name" value="SRF-TF"/>
    <property type="match status" value="1"/>
</dbReference>